<evidence type="ECO:0000313" key="2">
    <source>
        <dbReference type="EMBL" id="EFO62729.1"/>
    </source>
</evidence>
<protein>
    <submittedName>
        <fullName evidence="2">Uncharacterized protein</fullName>
    </submittedName>
</protein>
<dbReference type="EMBL" id="ACVC01000165">
    <property type="protein sequence ID" value="EFO62729.1"/>
    <property type="molecule type" value="Genomic_DNA"/>
</dbReference>
<dbReference type="Proteomes" id="UP000008974">
    <property type="component" value="Unassembled WGS sequence"/>
</dbReference>
<dbReference type="OMA" id="YEKANSP"/>
<dbReference type="OrthoDB" id="10254565at2759"/>
<evidence type="ECO:0000313" key="3">
    <source>
        <dbReference type="Proteomes" id="UP000008974"/>
    </source>
</evidence>
<sequence>MKPFGHKEQEGKDLVSLYKTVSVTTPTCQIVHVLRQSTEKMPLKIDTDKSLVQSGRLVYEKANSPITSFRRAPLFTYHTPNNAAYEGKITPYTSVLGIPEYRITSAVPRPNIGKRRLSPLSPQGSTKIPRGMLPITCQGTNMEALEQRRKYNNAMRMFKRHVHRARLESALQAMTYDPEFDAHEYLRDDIAHELRIRSLETMKQKYCNHNEIYFAEYTSYHQPLLNYKDKATMERKQVHSITSNAQSFIEQCDNTQYQLRRKTDDTRLYGSGDAHSNQLKRRKKMLVDMRMDQCCDDDETAEYVAMYGIFSKLRGMDIQRTTKIPHLVNGIYNDMADLIHLRPVRAFDADSSFDARDEVGSLTDETCEDNEHYISGLCTRNASKEASRSEGLRRDTIHISKVAQNKSRSKRHTCSSVQSDKSQTSIGYLHPAPGRQSHPRTIGRELTPVISNASPFIYQAPPVQQGNQHFTSFAVIDQSLERPDGGMGDRVADYINTILEPIAIRKESVEDGSSIREISEASIDRSSSSKE</sequence>
<name>E1F4B0_GIAIA</name>
<reference evidence="2 3" key="1">
    <citation type="journal article" date="2010" name="BMC Genomics">
        <title>Genome analysis and comparative genomics of a Giardia intestinalis assemblage E isolate.</title>
        <authorList>
            <person name="Jerlstrom-Hultqvist J."/>
            <person name="Franzen O."/>
            <person name="Ankarklev J."/>
            <person name="Xu F."/>
            <person name="Nohynkova E."/>
            <person name="Andersson J.O."/>
            <person name="Svard S.G."/>
            <person name="Andersson B."/>
        </authorList>
    </citation>
    <scope>NUCLEOTIDE SEQUENCE [LARGE SCALE GENOMIC DNA]</scope>
    <source>
        <strain evidence="2 3">P15</strain>
    </source>
</reference>
<accession>E1F4B0</accession>
<proteinExistence type="predicted"/>
<dbReference type="AlphaFoldDB" id="E1F4B0"/>
<comment type="caution">
    <text evidence="2">The sequence shown here is derived from an EMBL/GenBank/DDBJ whole genome shotgun (WGS) entry which is preliminary data.</text>
</comment>
<dbReference type="VEuPathDB" id="GiardiaDB:GLP15_2659"/>
<feature type="region of interest" description="Disordered" evidence="1">
    <location>
        <begin position="112"/>
        <end position="131"/>
    </location>
</feature>
<evidence type="ECO:0000256" key="1">
    <source>
        <dbReference type="SAM" id="MobiDB-lite"/>
    </source>
</evidence>
<gene>
    <name evidence="2" type="ORF">GLP15_2659</name>
</gene>
<feature type="region of interest" description="Disordered" evidence="1">
    <location>
        <begin position="402"/>
        <end position="440"/>
    </location>
</feature>
<feature type="region of interest" description="Disordered" evidence="1">
    <location>
        <begin position="509"/>
        <end position="531"/>
    </location>
</feature>
<organism evidence="2 3">
    <name type="scientific">Giardia intestinalis (strain P15)</name>
    <name type="common">Giardia lamblia</name>
    <dbReference type="NCBI Taxonomy" id="658858"/>
    <lineage>
        <taxon>Eukaryota</taxon>
        <taxon>Metamonada</taxon>
        <taxon>Diplomonadida</taxon>
        <taxon>Hexamitidae</taxon>
        <taxon>Giardiinae</taxon>
        <taxon>Giardia</taxon>
    </lineage>
</organism>
<feature type="compositionally biased region" description="Polar residues" evidence="1">
    <location>
        <begin position="414"/>
        <end position="426"/>
    </location>
</feature>